<dbReference type="EMBL" id="JAEPRC010001362">
    <property type="protein sequence ID" value="KAG2189609.1"/>
    <property type="molecule type" value="Genomic_DNA"/>
</dbReference>
<sequence length="94" mass="10789">MGRLQDNQYSAQQQPKRKHIDKAKQNQDRERNEAKLQATFCPPLDPSLIQAIWNDSFNYDSSFEILSSLAKEADQTLDQQDMLASMDQLDLGSE</sequence>
<feature type="compositionally biased region" description="Basic and acidic residues" evidence="1">
    <location>
        <begin position="22"/>
        <end position="34"/>
    </location>
</feature>
<feature type="compositionally biased region" description="Polar residues" evidence="1">
    <location>
        <begin position="1"/>
        <end position="14"/>
    </location>
</feature>
<feature type="region of interest" description="Disordered" evidence="1">
    <location>
        <begin position="1"/>
        <end position="39"/>
    </location>
</feature>
<organism evidence="2 3">
    <name type="scientific">Mucor plumbeus</name>
    <dbReference type="NCBI Taxonomy" id="97098"/>
    <lineage>
        <taxon>Eukaryota</taxon>
        <taxon>Fungi</taxon>
        <taxon>Fungi incertae sedis</taxon>
        <taxon>Mucoromycota</taxon>
        <taxon>Mucoromycotina</taxon>
        <taxon>Mucoromycetes</taxon>
        <taxon>Mucorales</taxon>
        <taxon>Mucorineae</taxon>
        <taxon>Mucoraceae</taxon>
        <taxon>Mucor</taxon>
    </lineage>
</organism>
<dbReference type="OrthoDB" id="3231855at2759"/>
<reference evidence="2" key="1">
    <citation type="submission" date="2020-12" db="EMBL/GenBank/DDBJ databases">
        <title>Metabolic potential, ecology and presence of endohyphal bacteria is reflected in genomic diversity of Mucoromycotina.</title>
        <authorList>
            <person name="Muszewska A."/>
            <person name="Okrasinska A."/>
            <person name="Steczkiewicz K."/>
            <person name="Drgas O."/>
            <person name="Orlowska M."/>
            <person name="Perlinska-Lenart U."/>
            <person name="Aleksandrzak-Piekarczyk T."/>
            <person name="Szatraj K."/>
            <person name="Zielenkiewicz U."/>
            <person name="Pilsyk S."/>
            <person name="Malc E."/>
            <person name="Mieczkowski P."/>
            <person name="Kruszewska J.S."/>
            <person name="Biernat P."/>
            <person name="Pawlowska J."/>
        </authorList>
    </citation>
    <scope>NUCLEOTIDE SEQUENCE</scope>
    <source>
        <strain evidence="2">CBS 226.32</strain>
    </source>
</reference>
<dbReference type="Proteomes" id="UP000650833">
    <property type="component" value="Unassembled WGS sequence"/>
</dbReference>
<comment type="caution">
    <text evidence="2">The sequence shown here is derived from an EMBL/GenBank/DDBJ whole genome shotgun (WGS) entry which is preliminary data.</text>
</comment>
<dbReference type="AlphaFoldDB" id="A0A8H7USU9"/>
<proteinExistence type="predicted"/>
<accession>A0A8H7USU9</accession>
<evidence type="ECO:0000256" key="1">
    <source>
        <dbReference type="SAM" id="MobiDB-lite"/>
    </source>
</evidence>
<keyword evidence="3" id="KW-1185">Reference proteome</keyword>
<name>A0A8H7USU9_9FUNG</name>
<feature type="non-terminal residue" evidence="2">
    <location>
        <position position="1"/>
    </location>
</feature>
<evidence type="ECO:0000313" key="3">
    <source>
        <dbReference type="Proteomes" id="UP000650833"/>
    </source>
</evidence>
<evidence type="ECO:0000313" key="2">
    <source>
        <dbReference type="EMBL" id="KAG2189609.1"/>
    </source>
</evidence>
<protein>
    <submittedName>
        <fullName evidence="2">Uncharacterized protein</fullName>
    </submittedName>
</protein>
<gene>
    <name evidence="2" type="ORF">INT46_002518</name>
</gene>